<dbReference type="GO" id="GO:0003700">
    <property type="term" value="F:DNA-binding transcription factor activity"/>
    <property type="evidence" value="ECO:0007669"/>
    <property type="project" value="InterPro"/>
</dbReference>
<dbReference type="Pfam" id="PF12833">
    <property type="entry name" value="HTH_18"/>
    <property type="match status" value="1"/>
</dbReference>
<feature type="transmembrane region" description="Helical" evidence="4">
    <location>
        <begin position="60"/>
        <end position="81"/>
    </location>
</feature>
<feature type="transmembrane region" description="Helical" evidence="4">
    <location>
        <begin position="186"/>
        <end position="210"/>
    </location>
</feature>
<keyword evidence="7" id="KW-1185">Reference proteome</keyword>
<dbReference type="PROSITE" id="PS01124">
    <property type="entry name" value="HTH_ARAC_FAMILY_2"/>
    <property type="match status" value="1"/>
</dbReference>
<dbReference type="Proteomes" id="UP000515292">
    <property type="component" value="Chromosome"/>
</dbReference>
<dbReference type="KEGG" id="sand:H3309_14305"/>
<evidence type="ECO:0000313" key="6">
    <source>
        <dbReference type="EMBL" id="QMW22492.1"/>
    </source>
</evidence>
<proteinExistence type="predicted"/>
<gene>
    <name evidence="6" type="ORF">H3309_14305</name>
</gene>
<dbReference type="InterPro" id="IPR018062">
    <property type="entry name" value="HTH_AraC-typ_CS"/>
</dbReference>
<dbReference type="SMART" id="SM00342">
    <property type="entry name" value="HTH_ARAC"/>
    <property type="match status" value="1"/>
</dbReference>
<feature type="transmembrane region" description="Helical" evidence="4">
    <location>
        <begin position="7"/>
        <end position="24"/>
    </location>
</feature>
<dbReference type="PANTHER" id="PTHR43280">
    <property type="entry name" value="ARAC-FAMILY TRANSCRIPTIONAL REGULATOR"/>
    <property type="match status" value="1"/>
</dbReference>
<protein>
    <submittedName>
        <fullName evidence="6">Helix-turn-helix transcriptional regulator</fullName>
    </submittedName>
</protein>
<evidence type="ECO:0000256" key="4">
    <source>
        <dbReference type="SAM" id="Phobius"/>
    </source>
</evidence>
<evidence type="ECO:0000256" key="2">
    <source>
        <dbReference type="ARBA" id="ARBA00023125"/>
    </source>
</evidence>
<keyword evidence="4" id="KW-1133">Transmembrane helix</keyword>
<accession>A0A7G5IGK0</accession>
<evidence type="ECO:0000256" key="1">
    <source>
        <dbReference type="ARBA" id="ARBA00023015"/>
    </source>
</evidence>
<dbReference type="AlphaFoldDB" id="A0A7G5IGK0"/>
<dbReference type="PRINTS" id="PR00032">
    <property type="entry name" value="HTHARAC"/>
</dbReference>
<evidence type="ECO:0000313" key="7">
    <source>
        <dbReference type="Proteomes" id="UP000515292"/>
    </source>
</evidence>
<keyword evidence="2" id="KW-0238">DNA-binding</keyword>
<dbReference type="PANTHER" id="PTHR43280:SF29">
    <property type="entry name" value="ARAC-FAMILY TRANSCRIPTIONAL REGULATOR"/>
    <property type="match status" value="1"/>
</dbReference>
<dbReference type="InterPro" id="IPR018060">
    <property type="entry name" value="HTH_AraC"/>
</dbReference>
<dbReference type="RefSeq" id="WP_182295439.1">
    <property type="nucleotide sequence ID" value="NZ_CP059851.1"/>
</dbReference>
<keyword evidence="4" id="KW-0472">Membrane</keyword>
<dbReference type="InterPro" id="IPR009057">
    <property type="entry name" value="Homeodomain-like_sf"/>
</dbReference>
<sequence>MMLYWDGALRGAAVALLVLLAWHFARDWGRGTTARLGVALALGGVCYVVLIGLPGEAMDAWWRVPFHLGSLVTPGLFWLFAQSWFDDDFRLRPWHGAVLALLMVGGASANYCPWMPPAPFNVFSVLWHGLGMLLVALGLWAALRGRDADLVEGRRRMRLLLVSAIGVVILWVVLSELSLDGWPAPVAWRVMNAASLLLLVAVLSAAMLAWRDPALLAAPPPAAEPAVVADDSALLARLDALMRRELLWRNEGVTMASVAAALGVPEYRLRRAINQGLGARNFNAWLNGYRLAEARAALSDPSQREVPILTIAMDAGFGSLAPFNRAFREAEGCTPSEFRARG</sequence>
<dbReference type="PROSITE" id="PS00041">
    <property type="entry name" value="HTH_ARAC_FAMILY_1"/>
    <property type="match status" value="1"/>
</dbReference>
<dbReference type="SUPFAM" id="SSF46689">
    <property type="entry name" value="Homeodomain-like"/>
    <property type="match status" value="1"/>
</dbReference>
<feature type="transmembrane region" description="Helical" evidence="4">
    <location>
        <begin position="155"/>
        <end position="174"/>
    </location>
</feature>
<dbReference type="GO" id="GO:0043565">
    <property type="term" value="F:sequence-specific DNA binding"/>
    <property type="evidence" value="ECO:0007669"/>
    <property type="project" value="InterPro"/>
</dbReference>
<organism evidence="6 7">
    <name type="scientific">Sandaracinobacteroides saxicola</name>
    <dbReference type="NCBI Taxonomy" id="2759707"/>
    <lineage>
        <taxon>Bacteria</taxon>
        <taxon>Pseudomonadati</taxon>
        <taxon>Pseudomonadota</taxon>
        <taxon>Alphaproteobacteria</taxon>
        <taxon>Sphingomonadales</taxon>
        <taxon>Sphingosinicellaceae</taxon>
        <taxon>Sandaracinobacteroides</taxon>
    </lineage>
</organism>
<evidence type="ECO:0000259" key="5">
    <source>
        <dbReference type="PROSITE" id="PS01124"/>
    </source>
</evidence>
<feature type="transmembrane region" description="Helical" evidence="4">
    <location>
        <begin position="93"/>
        <end position="111"/>
    </location>
</feature>
<dbReference type="EMBL" id="CP059851">
    <property type="protein sequence ID" value="QMW22492.1"/>
    <property type="molecule type" value="Genomic_DNA"/>
</dbReference>
<feature type="transmembrane region" description="Helical" evidence="4">
    <location>
        <begin position="36"/>
        <end position="54"/>
    </location>
</feature>
<feature type="transmembrane region" description="Helical" evidence="4">
    <location>
        <begin position="123"/>
        <end position="143"/>
    </location>
</feature>
<feature type="domain" description="HTH araC/xylS-type" evidence="5">
    <location>
        <begin position="236"/>
        <end position="341"/>
    </location>
</feature>
<evidence type="ECO:0000256" key="3">
    <source>
        <dbReference type="ARBA" id="ARBA00023163"/>
    </source>
</evidence>
<keyword evidence="1" id="KW-0805">Transcription regulation</keyword>
<keyword evidence="3" id="KW-0804">Transcription</keyword>
<reference evidence="6 7" key="1">
    <citation type="submission" date="2020-07" db="EMBL/GenBank/DDBJ databases">
        <title>Complete genome sequence for Sandaracinobacter sp. M6.</title>
        <authorList>
            <person name="Tang Y."/>
            <person name="Liu Q."/>
            <person name="Guo Z."/>
            <person name="Lei P."/>
            <person name="Huang B."/>
        </authorList>
    </citation>
    <scope>NUCLEOTIDE SEQUENCE [LARGE SCALE GENOMIC DNA]</scope>
    <source>
        <strain evidence="6 7">M6</strain>
    </source>
</reference>
<dbReference type="InterPro" id="IPR020449">
    <property type="entry name" value="Tscrpt_reg_AraC-type_HTH"/>
</dbReference>
<keyword evidence="4" id="KW-0812">Transmembrane</keyword>
<name>A0A7G5IGK0_9SPHN</name>
<dbReference type="Gene3D" id="1.10.10.60">
    <property type="entry name" value="Homeodomain-like"/>
    <property type="match status" value="1"/>
</dbReference>